<dbReference type="EMBL" id="CP129013">
    <property type="protein sequence ID" value="WLR41167.1"/>
    <property type="molecule type" value="Genomic_DNA"/>
</dbReference>
<comment type="similarity">
    <text evidence="6">Belongs to the ABC-4 integral membrane protein family.</text>
</comment>
<feature type="transmembrane region" description="Helical" evidence="7">
    <location>
        <begin position="21"/>
        <end position="45"/>
    </location>
</feature>
<evidence type="ECO:0000313" key="10">
    <source>
        <dbReference type="EMBL" id="WLR41167.1"/>
    </source>
</evidence>
<evidence type="ECO:0000256" key="7">
    <source>
        <dbReference type="SAM" id="Phobius"/>
    </source>
</evidence>
<keyword evidence="2" id="KW-1003">Cell membrane</keyword>
<dbReference type="PANTHER" id="PTHR30572:SF4">
    <property type="entry name" value="ABC TRANSPORTER PERMEASE YTRF"/>
    <property type="match status" value="1"/>
</dbReference>
<sequence>MKFNDQFTFVRNHMKKNRLRLFMTVLATTISCAFLIVLVSVGFGLQKYVKDEVVAETELLTVVKVHGKENGDEVTKQDIDKMKDIEGVKVVTEREELWGVTTHLDDRLTSNSAVELVNFEDEKKSNFSLSEGRLPENKNEVVVGPSFAQYLWTKDEQRIYEEEGEIPEGGYEGELLDKAITSIVEKEEEVESTKTKEFSYTIVGIAEEPSRDYLEDPNIYVSSEYKQDFVTFFGDESSLNPKEINVYTQDIEDVKFVTNELKDDGFYVYSISEEMERIDLYFSVFKAGLLFVGVIALIISAIGIFNTMTMAVTERTQEIGIMKAIGMSPQSIKRMFLLESAYIGVLGATIGVALSYGVSTLCNMVLPMVIQGVLESETPDDLMFSYIPIELVLGATIICITVAIVSGLRPATKATKVNVLSALRKEI</sequence>
<feature type="domain" description="ABC3 transporter permease C-terminal" evidence="8">
    <location>
        <begin position="291"/>
        <end position="417"/>
    </location>
</feature>
<protein>
    <submittedName>
        <fullName evidence="10">FtsX-like permease family protein</fullName>
    </submittedName>
</protein>
<dbReference type="PROSITE" id="PS51257">
    <property type="entry name" value="PROKAR_LIPOPROTEIN"/>
    <property type="match status" value="1"/>
</dbReference>
<dbReference type="InterPro" id="IPR050250">
    <property type="entry name" value="Macrolide_Exporter_MacB"/>
</dbReference>
<gene>
    <name evidence="10" type="ORF">LC087_09290</name>
</gene>
<dbReference type="Proteomes" id="UP001197974">
    <property type="component" value="Chromosome"/>
</dbReference>
<feature type="transmembrane region" description="Helical" evidence="7">
    <location>
        <begin position="280"/>
        <end position="305"/>
    </location>
</feature>
<organism evidence="10 11">
    <name type="scientific">Bacillus carboniphilus</name>
    <dbReference type="NCBI Taxonomy" id="86663"/>
    <lineage>
        <taxon>Bacteria</taxon>
        <taxon>Bacillati</taxon>
        <taxon>Bacillota</taxon>
        <taxon>Bacilli</taxon>
        <taxon>Bacillales</taxon>
        <taxon>Bacillaceae</taxon>
        <taxon>Bacillus</taxon>
    </lineage>
</organism>
<evidence type="ECO:0000256" key="4">
    <source>
        <dbReference type="ARBA" id="ARBA00022989"/>
    </source>
</evidence>
<dbReference type="Pfam" id="PF12704">
    <property type="entry name" value="MacB_PCD"/>
    <property type="match status" value="1"/>
</dbReference>
<evidence type="ECO:0000313" key="11">
    <source>
        <dbReference type="Proteomes" id="UP001197974"/>
    </source>
</evidence>
<feature type="domain" description="MacB-like periplasmic core" evidence="9">
    <location>
        <begin position="22"/>
        <end position="262"/>
    </location>
</feature>
<evidence type="ECO:0000256" key="3">
    <source>
        <dbReference type="ARBA" id="ARBA00022692"/>
    </source>
</evidence>
<keyword evidence="11" id="KW-1185">Reference proteome</keyword>
<dbReference type="InterPro" id="IPR003838">
    <property type="entry name" value="ABC3_permease_C"/>
</dbReference>
<keyword evidence="4 7" id="KW-1133">Transmembrane helix</keyword>
<dbReference type="PANTHER" id="PTHR30572">
    <property type="entry name" value="MEMBRANE COMPONENT OF TRANSPORTER-RELATED"/>
    <property type="match status" value="1"/>
</dbReference>
<dbReference type="InterPro" id="IPR025857">
    <property type="entry name" value="MacB_PCD"/>
</dbReference>
<evidence type="ECO:0000259" key="8">
    <source>
        <dbReference type="Pfam" id="PF02687"/>
    </source>
</evidence>
<dbReference type="RefSeq" id="WP_226539112.1">
    <property type="nucleotide sequence ID" value="NZ_CP129013.1"/>
</dbReference>
<dbReference type="Pfam" id="PF02687">
    <property type="entry name" value="FtsX"/>
    <property type="match status" value="1"/>
</dbReference>
<feature type="transmembrane region" description="Helical" evidence="7">
    <location>
        <begin position="386"/>
        <end position="408"/>
    </location>
</feature>
<name>A0ABY9JP32_9BACI</name>
<keyword evidence="5 7" id="KW-0472">Membrane</keyword>
<evidence type="ECO:0000256" key="5">
    <source>
        <dbReference type="ARBA" id="ARBA00023136"/>
    </source>
</evidence>
<proteinExistence type="inferred from homology"/>
<evidence type="ECO:0000256" key="1">
    <source>
        <dbReference type="ARBA" id="ARBA00004651"/>
    </source>
</evidence>
<keyword evidence="3 7" id="KW-0812">Transmembrane</keyword>
<reference evidence="10 11" key="1">
    <citation type="submission" date="2023-06" db="EMBL/GenBank/DDBJ databases">
        <title>Five Gram-positive bacteria isolated from mangrove sediments in Shenzhen, Guangdong, China.</title>
        <authorList>
            <person name="Yu S."/>
            <person name="Zheng W."/>
            <person name="Huang Y."/>
        </authorList>
    </citation>
    <scope>NUCLEOTIDE SEQUENCE [LARGE SCALE GENOMIC DNA]</scope>
    <source>
        <strain evidence="10 11">SaN35-3</strain>
    </source>
</reference>
<comment type="subcellular location">
    <subcellularLocation>
        <location evidence="1">Cell membrane</location>
        <topology evidence="1">Multi-pass membrane protein</topology>
    </subcellularLocation>
</comment>
<evidence type="ECO:0000256" key="6">
    <source>
        <dbReference type="ARBA" id="ARBA00038076"/>
    </source>
</evidence>
<feature type="transmembrane region" description="Helical" evidence="7">
    <location>
        <begin position="341"/>
        <end position="366"/>
    </location>
</feature>
<evidence type="ECO:0000259" key="9">
    <source>
        <dbReference type="Pfam" id="PF12704"/>
    </source>
</evidence>
<evidence type="ECO:0000256" key="2">
    <source>
        <dbReference type="ARBA" id="ARBA00022475"/>
    </source>
</evidence>
<accession>A0ABY9JP32</accession>